<accession>M6D505</accession>
<name>M6D505_9LEPT</name>
<dbReference type="PATRIC" id="fig|1218565.3.peg.2958"/>
<organism evidence="1 2">
    <name type="scientific">Leptospira alstonii serovar Sichuan str. 79601</name>
    <dbReference type="NCBI Taxonomy" id="1218565"/>
    <lineage>
        <taxon>Bacteria</taxon>
        <taxon>Pseudomonadati</taxon>
        <taxon>Spirochaetota</taxon>
        <taxon>Spirochaetia</taxon>
        <taxon>Leptospirales</taxon>
        <taxon>Leptospiraceae</taxon>
        <taxon>Leptospira</taxon>
    </lineage>
</organism>
<reference evidence="1 2" key="1">
    <citation type="submission" date="2013-01" db="EMBL/GenBank/DDBJ databases">
        <authorList>
            <person name="Harkins D.M."/>
            <person name="Durkin A.S."/>
            <person name="Brinkac L.M."/>
            <person name="Haft D.H."/>
            <person name="Selengut J.D."/>
            <person name="Sanka R."/>
            <person name="DePew J."/>
            <person name="Purushe J."/>
            <person name="Galloway R.L."/>
            <person name="Vinetz J.M."/>
            <person name="Sutton G.G."/>
            <person name="Nierman W.C."/>
            <person name="Fouts D.E."/>
        </authorList>
    </citation>
    <scope>NUCLEOTIDE SEQUENCE [LARGE SCALE GENOMIC DNA]</scope>
    <source>
        <strain evidence="1 2">79601</strain>
    </source>
</reference>
<dbReference type="AlphaFoldDB" id="M6D505"/>
<evidence type="ECO:0000313" key="1">
    <source>
        <dbReference type="EMBL" id="EMJ93625.1"/>
    </source>
</evidence>
<evidence type="ECO:0000313" key="2">
    <source>
        <dbReference type="Proteomes" id="UP000011988"/>
    </source>
</evidence>
<comment type="caution">
    <text evidence="1">The sequence shown here is derived from an EMBL/GenBank/DDBJ whole genome shotgun (WGS) entry which is preliminary data.</text>
</comment>
<dbReference type="Proteomes" id="UP000011988">
    <property type="component" value="Unassembled WGS sequence"/>
</dbReference>
<sequence length="41" mass="4789">MPVFTIVRNQFFGTEAIAEPRTRRGDGAFLLFTSFLEYYIL</sequence>
<gene>
    <name evidence="1" type="ORF">LEP1GSC194_1713</name>
</gene>
<dbReference type="EMBL" id="ANIK01000064">
    <property type="protein sequence ID" value="EMJ93625.1"/>
    <property type="molecule type" value="Genomic_DNA"/>
</dbReference>
<proteinExistence type="predicted"/>
<protein>
    <submittedName>
        <fullName evidence="1">Uncharacterized protein</fullName>
    </submittedName>
</protein>